<dbReference type="AlphaFoldDB" id="A0AAW2V050"/>
<gene>
    <name evidence="1" type="ORF">Slati_3317800</name>
</gene>
<organism evidence="1">
    <name type="scientific">Sesamum latifolium</name>
    <dbReference type="NCBI Taxonomy" id="2727402"/>
    <lineage>
        <taxon>Eukaryota</taxon>
        <taxon>Viridiplantae</taxon>
        <taxon>Streptophyta</taxon>
        <taxon>Embryophyta</taxon>
        <taxon>Tracheophyta</taxon>
        <taxon>Spermatophyta</taxon>
        <taxon>Magnoliopsida</taxon>
        <taxon>eudicotyledons</taxon>
        <taxon>Gunneridae</taxon>
        <taxon>Pentapetalae</taxon>
        <taxon>asterids</taxon>
        <taxon>lamiids</taxon>
        <taxon>Lamiales</taxon>
        <taxon>Pedaliaceae</taxon>
        <taxon>Sesamum</taxon>
    </lineage>
</organism>
<dbReference type="EMBL" id="JACGWN010000011">
    <property type="protein sequence ID" value="KAL0422949.1"/>
    <property type="molecule type" value="Genomic_DNA"/>
</dbReference>
<reference evidence="1" key="1">
    <citation type="submission" date="2020-06" db="EMBL/GenBank/DDBJ databases">
        <authorList>
            <person name="Li T."/>
            <person name="Hu X."/>
            <person name="Zhang T."/>
            <person name="Song X."/>
            <person name="Zhang H."/>
            <person name="Dai N."/>
            <person name="Sheng W."/>
            <person name="Hou X."/>
            <person name="Wei L."/>
        </authorList>
    </citation>
    <scope>NUCLEOTIDE SEQUENCE</scope>
    <source>
        <strain evidence="1">KEN1</strain>
        <tissue evidence="1">Leaf</tissue>
    </source>
</reference>
<accession>A0AAW2V050</accession>
<dbReference type="GO" id="GO:0016301">
    <property type="term" value="F:kinase activity"/>
    <property type="evidence" value="ECO:0007669"/>
    <property type="project" value="UniProtKB-KW"/>
</dbReference>
<reference evidence="1" key="2">
    <citation type="journal article" date="2024" name="Plant">
        <title>Genomic evolution and insights into agronomic trait innovations of Sesamum species.</title>
        <authorList>
            <person name="Miao H."/>
            <person name="Wang L."/>
            <person name="Qu L."/>
            <person name="Liu H."/>
            <person name="Sun Y."/>
            <person name="Le M."/>
            <person name="Wang Q."/>
            <person name="Wei S."/>
            <person name="Zheng Y."/>
            <person name="Lin W."/>
            <person name="Duan Y."/>
            <person name="Cao H."/>
            <person name="Xiong S."/>
            <person name="Wang X."/>
            <person name="Wei L."/>
            <person name="Li C."/>
            <person name="Ma Q."/>
            <person name="Ju M."/>
            <person name="Zhao R."/>
            <person name="Li G."/>
            <person name="Mu C."/>
            <person name="Tian Q."/>
            <person name="Mei H."/>
            <person name="Zhang T."/>
            <person name="Gao T."/>
            <person name="Zhang H."/>
        </authorList>
    </citation>
    <scope>NUCLEOTIDE SEQUENCE</scope>
    <source>
        <strain evidence="1">KEN1</strain>
    </source>
</reference>
<keyword evidence="1" id="KW-0808">Transferase</keyword>
<protein>
    <submittedName>
        <fullName evidence="1">Serine/threonine-protein kinase STY46</fullName>
    </submittedName>
</protein>
<sequence>MVMEDNESCGSRVVESSAESRLQRKKVEVYNEVLRRLKEADHPDAQEPAFDDQLWAHFNRLPARHL</sequence>
<evidence type="ECO:0000313" key="1">
    <source>
        <dbReference type="EMBL" id="KAL0422949.1"/>
    </source>
</evidence>
<comment type="caution">
    <text evidence="1">The sequence shown here is derived from an EMBL/GenBank/DDBJ whole genome shotgun (WGS) entry which is preliminary data.</text>
</comment>
<proteinExistence type="predicted"/>
<name>A0AAW2V050_9LAMI</name>
<keyword evidence="1" id="KW-0418">Kinase</keyword>